<accession>A0A383F2A0</accession>
<dbReference type="AlphaFoldDB" id="A0A383F2A0"/>
<reference evidence="1" key="1">
    <citation type="submission" date="2018-05" db="EMBL/GenBank/DDBJ databases">
        <authorList>
            <person name="Lanie J.A."/>
            <person name="Ng W.-L."/>
            <person name="Kazmierczak K.M."/>
            <person name="Andrzejewski T.M."/>
            <person name="Davidsen T.M."/>
            <person name="Wayne K.J."/>
            <person name="Tettelin H."/>
            <person name="Glass J.I."/>
            <person name="Rusch D."/>
            <person name="Podicherti R."/>
            <person name="Tsui H.-C.T."/>
            <person name="Winkler M.E."/>
        </authorList>
    </citation>
    <scope>NUCLEOTIDE SEQUENCE</scope>
</reference>
<gene>
    <name evidence="1" type="ORF">METZ01_LOCUS516186</name>
</gene>
<proteinExistence type="predicted"/>
<name>A0A383F2A0_9ZZZZ</name>
<evidence type="ECO:0000313" key="1">
    <source>
        <dbReference type="EMBL" id="SVE63332.1"/>
    </source>
</evidence>
<protein>
    <submittedName>
        <fullName evidence="1">Uncharacterized protein</fullName>
    </submittedName>
</protein>
<organism evidence="1">
    <name type="scientific">marine metagenome</name>
    <dbReference type="NCBI Taxonomy" id="408172"/>
    <lineage>
        <taxon>unclassified sequences</taxon>
        <taxon>metagenomes</taxon>
        <taxon>ecological metagenomes</taxon>
    </lineage>
</organism>
<sequence>MSELKVIQKKHDPDVILNREQFGHLEYTVVTIEKAELPSLSSSGSCYRYVVANTVSEVTGYRQGTKEEVIDYCGILIEDLNQRTIPKKKI</sequence>
<dbReference type="EMBL" id="UINC01230982">
    <property type="protein sequence ID" value="SVE63332.1"/>
    <property type="molecule type" value="Genomic_DNA"/>
</dbReference>